<dbReference type="EMBL" id="ABVL01000004">
    <property type="protein sequence ID" value="EDY20581.1"/>
    <property type="molecule type" value="Genomic_DNA"/>
</dbReference>
<keyword evidence="1" id="KW-0732">Signal</keyword>
<dbReference type="InParanoid" id="B4CYP0"/>
<keyword evidence="3" id="KW-1185">Reference proteome</keyword>
<gene>
    <name evidence="2" type="ORF">CfE428DRAFT_1778</name>
</gene>
<reference evidence="2 3" key="1">
    <citation type="journal article" date="2011" name="J. Bacteriol.">
        <title>Genome sequence of Chthoniobacter flavus Ellin428, an aerobic heterotrophic soil bacterium.</title>
        <authorList>
            <person name="Kant R."/>
            <person name="van Passel M.W."/>
            <person name="Palva A."/>
            <person name="Lucas S."/>
            <person name="Lapidus A."/>
            <person name="Glavina Del Rio T."/>
            <person name="Dalin E."/>
            <person name="Tice H."/>
            <person name="Bruce D."/>
            <person name="Goodwin L."/>
            <person name="Pitluck S."/>
            <person name="Larimer F.W."/>
            <person name="Land M.L."/>
            <person name="Hauser L."/>
            <person name="Sangwan P."/>
            <person name="de Vos W.M."/>
            <person name="Janssen P.H."/>
            <person name="Smidt H."/>
        </authorList>
    </citation>
    <scope>NUCLEOTIDE SEQUENCE [LARGE SCALE GENOMIC DNA]</scope>
    <source>
        <strain evidence="2 3">Ellin428</strain>
    </source>
</reference>
<dbReference type="Proteomes" id="UP000005824">
    <property type="component" value="Unassembled WGS sequence"/>
</dbReference>
<dbReference type="Pfam" id="PF12951">
    <property type="entry name" value="PATR"/>
    <property type="match status" value="2"/>
</dbReference>
<dbReference type="InterPro" id="IPR011050">
    <property type="entry name" value="Pectin_lyase_fold/virulence"/>
</dbReference>
<dbReference type="NCBIfam" id="TIGR02601">
    <property type="entry name" value="autotrns_rpt"/>
    <property type="match status" value="1"/>
</dbReference>
<accession>B4CYP0</accession>
<comment type="caution">
    <text evidence="2">The sequence shown here is derived from an EMBL/GenBank/DDBJ whole genome shotgun (WGS) entry which is preliminary data.</text>
</comment>
<dbReference type="AlphaFoldDB" id="B4CYP0"/>
<name>B4CYP0_9BACT</name>
<sequence length="629" mass="62665">MNQGTLVLNAGDNTLLVNPSGGAPTVVNVLLNNGTIDLNNNSQAIGFLASSDPIAGTGGTITNSGGTTVNLTSATTSSLTFAGSITGNLNFLKYGSSTLTLTNANTYSGITTLAGGTTTLRDSGTIASSVINLNFGGLTLDQSGLNPAGNPNFQRLTTTSPNGVSLNMRGGTFLIQGGGSTDSVQELGTVTALGGQNTIQGSPMINQGSTITMTIDNLVHTSSNDTMFSFVGFVGSSANITVNAGTIGGNSLNGFTHIYLNNINGSTFTQTSMLNNIIGGWAISDGSTFATYSDTLGVGSMGSTGFANFDGTDVSAATTASQNINDGSNRTITASHTANTWRMAPGAAQTITLGNLASPVTQGLLTGFITNAGQTISINAGDPGSQLTSTGTDLYVFINQATTNINAPMVGSQALVKAGGATLSLTPAFFVGSNTTTGSNVVTPTLAVNGTAVSSGSSTITVTTSNGLVVGQTISGTGIPAGTTIASINGTTVTLSANATASGTNVGLTANSTVGFQVGEVVSGSGIPVGSVITSIGLTSFTISQNVTTGATGTLLAFGNDIVNNTFKNDNTYTGGTFVQSGTLNLSGLIGSTVIPGDLTINNGTVNMVSVLRADQIDEQHHPSTVAAC</sequence>
<dbReference type="SUPFAM" id="SSF51126">
    <property type="entry name" value="Pectin lyase-like"/>
    <property type="match status" value="1"/>
</dbReference>
<protein>
    <submittedName>
        <fullName evidence="2">Autotransporter-associated beta strand repeat protein</fullName>
    </submittedName>
</protein>
<dbReference type="InterPro" id="IPR013425">
    <property type="entry name" value="Autotrns_rpt"/>
</dbReference>
<organism evidence="2 3">
    <name type="scientific">Chthoniobacter flavus Ellin428</name>
    <dbReference type="NCBI Taxonomy" id="497964"/>
    <lineage>
        <taxon>Bacteria</taxon>
        <taxon>Pseudomonadati</taxon>
        <taxon>Verrucomicrobiota</taxon>
        <taxon>Spartobacteria</taxon>
        <taxon>Chthoniobacterales</taxon>
        <taxon>Chthoniobacteraceae</taxon>
        <taxon>Chthoniobacter</taxon>
    </lineage>
</organism>
<proteinExistence type="predicted"/>
<evidence type="ECO:0000256" key="1">
    <source>
        <dbReference type="ARBA" id="ARBA00022729"/>
    </source>
</evidence>
<evidence type="ECO:0000313" key="2">
    <source>
        <dbReference type="EMBL" id="EDY20581.1"/>
    </source>
</evidence>
<evidence type="ECO:0000313" key="3">
    <source>
        <dbReference type="Proteomes" id="UP000005824"/>
    </source>
</evidence>
<dbReference type="STRING" id="497964.CfE428DRAFT_1778"/>